<gene>
    <name evidence="13" type="ORF">PACLA_8A005516</name>
</gene>
<evidence type="ECO:0000256" key="11">
    <source>
        <dbReference type="ARBA" id="ARBA00060039"/>
    </source>
</evidence>
<sequence length="331" mass="36443">MADSNDLKKPVVLILKSKNKDDSYERLFNEHGYKPVFVPVLAFKFINQADLRKRLENPENHSGLVFTSQRAVEAVNLCIRDMAFEEEWSSSLKEKWSQLPVFVTGKATGKQVREKLQFSPIFGEDSGSAEALAETILNKRPADLSKELLFPCANIKKEILPNILKEKGYGICCITAYCTQRDPQLVESLRKLFEENKARLSSPTSATPSEIIGEISAGETSNNPVEVLETSGGTSELLGQTSELQGREEVSNALGQLACIVFFSPSGVNFAHDALQQTIRSFEDIKLVAIGQSTAQELHKHSLTVAGVPAKPDPPSLLKVIDSILEKGLKI</sequence>
<dbReference type="GO" id="GO:0006780">
    <property type="term" value="P:uroporphyrinogen III biosynthetic process"/>
    <property type="evidence" value="ECO:0007669"/>
    <property type="project" value="InterPro"/>
</dbReference>
<accession>A0A7D9HAX8</accession>
<dbReference type="FunFam" id="3.40.50.10090:FF:000003">
    <property type="entry name" value="uroporphyrinogen-III synthase"/>
    <property type="match status" value="1"/>
</dbReference>
<dbReference type="OrthoDB" id="5595751at2759"/>
<proteinExistence type="inferred from homology"/>
<evidence type="ECO:0000256" key="6">
    <source>
        <dbReference type="ARBA" id="ARBA00023244"/>
    </source>
</evidence>
<comment type="similarity">
    <text evidence="2">Belongs to the uroporphyrinogen-III synthase family.</text>
</comment>
<dbReference type="GO" id="GO:0006785">
    <property type="term" value="P:heme B biosynthetic process"/>
    <property type="evidence" value="ECO:0007669"/>
    <property type="project" value="UniProtKB-ARBA"/>
</dbReference>
<dbReference type="SUPFAM" id="SSF69618">
    <property type="entry name" value="HemD-like"/>
    <property type="match status" value="2"/>
</dbReference>
<keyword evidence="14" id="KW-1185">Reference proteome</keyword>
<evidence type="ECO:0000313" key="13">
    <source>
        <dbReference type="EMBL" id="CAB3979045.1"/>
    </source>
</evidence>
<organism evidence="13 14">
    <name type="scientific">Paramuricea clavata</name>
    <name type="common">Red gorgonian</name>
    <name type="synonym">Violescent sea-whip</name>
    <dbReference type="NCBI Taxonomy" id="317549"/>
    <lineage>
        <taxon>Eukaryota</taxon>
        <taxon>Metazoa</taxon>
        <taxon>Cnidaria</taxon>
        <taxon>Anthozoa</taxon>
        <taxon>Octocorallia</taxon>
        <taxon>Malacalcyonacea</taxon>
        <taxon>Plexauridae</taxon>
        <taxon>Paramuricea</taxon>
    </lineage>
</organism>
<evidence type="ECO:0000256" key="2">
    <source>
        <dbReference type="ARBA" id="ARBA00008133"/>
    </source>
</evidence>
<dbReference type="GO" id="GO:0005829">
    <property type="term" value="C:cytosol"/>
    <property type="evidence" value="ECO:0007669"/>
    <property type="project" value="TreeGrafter"/>
</dbReference>
<comment type="function">
    <text evidence="11">Catalyzes cyclization of the linear tetrapyrrole, hydroxymethylbilane, to the macrocyclic uroporphyrinogen III, the branch point for the various sub-pathways leading to the wide diversity of porphyrins. Porphyrins act as cofactors for a multitude of enzymes that perform a variety of processes within the cell such as methionine synthesis (vitamin B12) or oxygen transport (heme).</text>
</comment>
<keyword evidence="6" id="KW-0627">Porphyrin biosynthesis</keyword>
<keyword evidence="4" id="KW-0350">Heme biosynthesis</keyword>
<dbReference type="AlphaFoldDB" id="A0A7D9HAX8"/>
<evidence type="ECO:0000313" key="14">
    <source>
        <dbReference type="Proteomes" id="UP001152795"/>
    </source>
</evidence>
<dbReference type="InterPro" id="IPR039793">
    <property type="entry name" value="UROS/Hem4"/>
</dbReference>
<evidence type="ECO:0000256" key="1">
    <source>
        <dbReference type="ARBA" id="ARBA00004772"/>
    </source>
</evidence>
<comment type="pathway">
    <text evidence="1">Porphyrin-containing compound metabolism; protoporphyrin-IX biosynthesis; coproporphyrinogen-III from 5-aminolevulinate: step 3/4.</text>
</comment>
<comment type="caution">
    <text evidence="13">The sequence shown here is derived from an EMBL/GenBank/DDBJ whole genome shotgun (WGS) entry which is preliminary data.</text>
</comment>
<dbReference type="InterPro" id="IPR003754">
    <property type="entry name" value="4pyrrol_synth_uPrphyn_synth"/>
</dbReference>
<feature type="domain" description="Tetrapyrrole biosynthesis uroporphyrinogen III synthase" evidence="12">
    <location>
        <begin position="245"/>
        <end position="318"/>
    </location>
</feature>
<evidence type="ECO:0000259" key="12">
    <source>
        <dbReference type="Pfam" id="PF02602"/>
    </source>
</evidence>
<dbReference type="PANTHER" id="PTHR12390">
    <property type="entry name" value="UROPORPHYRINOGEN III SYNTHASE"/>
    <property type="match status" value="1"/>
</dbReference>
<dbReference type="GO" id="GO:0004852">
    <property type="term" value="F:uroporphyrinogen-III synthase activity"/>
    <property type="evidence" value="ECO:0007669"/>
    <property type="project" value="UniProtKB-EC"/>
</dbReference>
<dbReference type="EMBL" id="CACRXK020000162">
    <property type="protein sequence ID" value="CAB3979045.1"/>
    <property type="molecule type" value="Genomic_DNA"/>
</dbReference>
<keyword evidence="5" id="KW-0456">Lyase</keyword>
<evidence type="ECO:0000256" key="10">
    <source>
        <dbReference type="ARBA" id="ARBA00048617"/>
    </source>
</evidence>
<name>A0A7D9HAX8_PARCT</name>
<dbReference type="Gene3D" id="3.40.50.10090">
    <property type="match status" value="2"/>
</dbReference>
<dbReference type="InterPro" id="IPR036108">
    <property type="entry name" value="4pyrrol_syn_uPrphyn_synt_sf"/>
</dbReference>
<dbReference type="PANTHER" id="PTHR12390:SF0">
    <property type="entry name" value="UROPORPHYRINOGEN-III SYNTHASE"/>
    <property type="match status" value="1"/>
</dbReference>
<dbReference type="EC" id="4.2.1.75" evidence="3"/>
<dbReference type="Pfam" id="PF02602">
    <property type="entry name" value="HEM4"/>
    <property type="match status" value="2"/>
</dbReference>
<evidence type="ECO:0000256" key="3">
    <source>
        <dbReference type="ARBA" id="ARBA00013109"/>
    </source>
</evidence>
<dbReference type="GO" id="GO:0006782">
    <property type="term" value="P:protoporphyrinogen IX biosynthetic process"/>
    <property type="evidence" value="ECO:0007669"/>
    <property type="project" value="UniProtKB-UniPathway"/>
</dbReference>
<comment type="catalytic activity">
    <reaction evidence="10">
        <text>hydroxymethylbilane = uroporphyrinogen III + H2O</text>
        <dbReference type="Rhea" id="RHEA:18965"/>
        <dbReference type="ChEBI" id="CHEBI:15377"/>
        <dbReference type="ChEBI" id="CHEBI:57308"/>
        <dbReference type="ChEBI" id="CHEBI:57845"/>
        <dbReference type="EC" id="4.2.1.75"/>
    </reaction>
</comment>
<protein>
    <recommendedName>
        <fullName evidence="9">Uroporphyrinogen-III synthase</fullName>
        <ecNumber evidence="3">4.2.1.75</ecNumber>
    </recommendedName>
    <alternativeName>
        <fullName evidence="8">Hydroxymethylbilane hydrolyase [cyclizing]</fullName>
    </alternativeName>
    <alternativeName>
        <fullName evidence="7">Uroporphyrinogen-III cosynthase</fullName>
    </alternativeName>
</protein>
<evidence type="ECO:0000256" key="8">
    <source>
        <dbReference type="ARBA" id="ARBA00032649"/>
    </source>
</evidence>
<dbReference type="UniPathway" id="UPA00251">
    <property type="reaction ID" value="UER00320"/>
</dbReference>
<evidence type="ECO:0000256" key="9">
    <source>
        <dbReference type="ARBA" id="ARBA00040167"/>
    </source>
</evidence>
<feature type="domain" description="Tetrapyrrole biosynthesis uroporphyrinogen III synthase" evidence="12">
    <location>
        <begin position="23"/>
        <end position="199"/>
    </location>
</feature>
<evidence type="ECO:0000256" key="7">
    <source>
        <dbReference type="ARBA" id="ARBA00031702"/>
    </source>
</evidence>
<evidence type="ECO:0000256" key="4">
    <source>
        <dbReference type="ARBA" id="ARBA00023133"/>
    </source>
</evidence>
<evidence type="ECO:0000256" key="5">
    <source>
        <dbReference type="ARBA" id="ARBA00023239"/>
    </source>
</evidence>
<dbReference type="Proteomes" id="UP001152795">
    <property type="component" value="Unassembled WGS sequence"/>
</dbReference>
<dbReference type="CDD" id="cd06578">
    <property type="entry name" value="HemD"/>
    <property type="match status" value="1"/>
</dbReference>
<reference evidence="13" key="1">
    <citation type="submission" date="2020-04" db="EMBL/GenBank/DDBJ databases">
        <authorList>
            <person name="Alioto T."/>
            <person name="Alioto T."/>
            <person name="Gomez Garrido J."/>
        </authorList>
    </citation>
    <scope>NUCLEOTIDE SEQUENCE</scope>
    <source>
        <strain evidence="13">A484AB</strain>
    </source>
</reference>